<reference evidence="2 3" key="1">
    <citation type="submission" date="2020-04" db="EMBL/GenBank/DDBJ databases">
        <title>Plant Genome Project.</title>
        <authorList>
            <person name="Zhang R.-G."/>
        </authorList>
    </citation>
    <scope>NUCLEOTIDE SEQUENCE [LARGE SCALE GENOMIC DNA]</scope>
    <source>
        <strain evidence="2">YNK0</strain>
        <tissue evidence="2">Leaf</tissue>
    </source>
</reference>
<feature type="compositionally biased region" description="Polar residues" evidence="1">
    <location>
        <begin position="1244"/>
        <end position="1266"/>
    </location>
</feature>
<feature type="compositionally biased region" description="Polar residues" evidence="1">
    <location>
        <begin position="1148"/>
        <end position="1160"/>
    </location>
</feature>
<comment type="caution">
    <text evidence="2">The sequence shown here is derived from an EMBL/GenBank/DDBJ whole genome shotgun (WGS) entry which is preliminary data.</text>
</comment>
<dbReference type="OrthoDB" id="1093005at2759"/>
<feature type="compositionally biased region" description="Basic and acidic residues" evidence="1">
    <location>
        <begin position="855"/>
        <end position="870"/>
    </location>
</feature>
<organism evidence="2 3">
    <name type="scientific">Tetracentron sinense</name>
    <name type="common">Spur-leaf</name>
    <dbReference type="NCBI Taxonomy" id="13715"/>
    <lineage>
        <taxon>Eukaryota</taxon>
        <taxon>Viridiplantae</taxon>
        <taxon>Streptophyta</taxon>
        <taxon>Embryophyta</taxon>
        <taxon>Tracheophyta</taxon>
        <taxon>Spermatophyta</taxon>
        <taxon>Magnoliopsida</taxon>
        <taxon>Trochodendrales</taxon>
        <taxon>Trochodendraceae</taxon>
        <taxon>Tetracentron</taxon>
    </lineage>
</organism>
<evidence type="ECO:0000313" key="3">
    <source>
        <dbReference type="Proteomes" id="UP000655225"/>
    </source>
</evidence>
<feature type="compositionally biased region" description="Basic residues" evidence="1">
    <location>
        <begin position="706"/>
        <end position="715"/>
    </location>
</feature>
<dbReference type="EMBL" id="JABCRI010000010">
    <property type="protein sequence ID" value="KAF8399861.1"/>
    <property type="molecule type" value="Genomic_DNA"/>
</dbReference>
<feature type="compositionally biased region" description="Basic and acidic residues" evidence="1">
    <location>
        <begin position="742"/>
        <end position="761"/>
    </location>
</feature>
<evidence type="ECO:0000313" key="2">
    <source>
        <dbReference type="EMBL" id="KAF8399861.1"/>
    </source>
</evidence>
<feature type="compositionally biased region" description="Basic and acidic residues" evidence="1">
    <location>
        <begin position="363"/>
        <end position="373"/>
    </location>
</feature>
<evidence type="ECO:0000256" key="1">
    <source>
        <dbReference type="SAM" id="MobiDB-lite"/>
    </source>
</evidence>
<feature type="compositionally biased region" description="Polar residues" evidence="1">
    <location>
        <begin position="1003"/>
        <end position="1017"/>
    </location>
</feature>
<feature type="compositionally biased region" description="Polar residues" evidence="1">
    <location>
        <begin position="200"/>
        <end position="209"/>
    </location>
</feature>
<feature type="compositionally biased region" description="Polar residues" evidence="1">
    <location>
        <begin position="347"/>
        <end position="362"/>
    </location>
</feature>
<feature type="region of interest" description="Disordered" evidence="1">
    <location>
        <begin position="316"/>
        <end position="409"/>
    </location>
</feature>
<feature type="compositionally biased region" description="Polar residues" evidence="1">
    <location>
        <begin position="390"/>
        <end position="403"/>
    </location>
</feature>
<sequence length="1311" mass="143458">MAKGNSASDSAMSAAYPVFIDTNLNTHLAMIVSDEDSVRDLKNKIMIEHPLCFPNIGEITIHALKVKRKGCFYHLSDSMLIKSAFDGVNKTWFLYVNASSSQLNHKENRLCCDPGSSNLLANCIMNGPSAERDTLLPHFPSKNLSILDDPRLLEVGSSLFVNQKVPPDDQFGSGDAGREVSHDLNMEVRHMEDEHGKPSPHTNKSLNSEAQKKYDLVSKIKEVPRTHTKPMKDETKNWIRDMQCDNTLGEALQPMPVVKKRRKNEKKNEDAFYNSAGDLLKVNDAGTFIFGKEASKPETIIPVKSLENKQKNNTAISVGLPTKPSEDDHLFTTSLGGGKRKKKKRPSNQYDQVDSAVRSSVKNAREESYKEASESNNRNLAKESDAAIASEQSVQGATLSNPAINEKEKHCSPVQEVGEENMIPCSSISGSHVLEPKTVLADVTADSFAGDDMCEPDAGKIESKRDASGLAVASGRIKMKRSKKRRAADVKSLDPPVVEEPDKLKEDITPSGHEDIVLNDDKFHNDWTNETAEEEKALLQGGDPNTMLSEKCKSLSQDEAEMNIRDVISSSKCETGAEKVEGKRDASELAVASESRKTKRLKKHRAAAKSLIPTVNEEPDDLKGDITPSGLENIVLDDEKFSADQTDETVEEEKASAQSGDPKTMPSEKSKSLCQDEAEMNSRDVDVSSKLLDAAGILEVGDPCDKRRKKTKKSKNSNTKSHVTSSGMEHAKSAGDVIPLRFEPHKAYNSDHPSDESEKGDSILSQAEKTKVSKMKTLNTSLLSSDKEADRASRIEAGYLQLTQITKIQETADNSDVKVKKKLKKARTSTAKNLLDLPMKEKDVDFGHPAPLTNENKEENAPSKKTETMRSKKTSSLKQLSGSMLESVEDSVIRIECSQPHPISRTVGSLQIPLDQRNAAGKPLEAVVKDDYLVNGCTDEANNHLDVSKSETVKFIDYFVPSQGRREVVAPAEKLVDKEIRRKGLVKELKANKNTKKCDVHSRGTSPDLQNSLNSNYNQGNKRKLQCGTCDPIQLQGSLSKNEHNEPMPHPNRRPPIVARDKAKGPTSQDNGKFYVIPDEVSRPKIVNVSGTSSPVCAPANVSGTSSSVRAPATQAPFRASANASLPENSKAWSASSSSSKSLEDRIYQNSGSRELQSRSNHSRVAAGKASSKKIGEVLNSSNHEKSLLVMSGTIFKGSSSESSDDEHEVNNSEASTRTPSDNSSSSDNSEGENKANLHLPPNESYSGKSKENGGNNITKSQSSGPKNMRLDTILRSSSRYKKAKLTASQSQLEDTESQPIDFVLNSQADI</sequence>
<keyword evidence="3" id="KW-1185">Reference proteome</keyword>
<feature type="region of interest" description="Disordered" evidence="1">
    <location>
        <begin position="994"/>
        <end position="1017"/>
    </location>
</feature>
<feature type="region of interest" description="Disordered" evidence="1">
    <location>
        <begin position="1197"/>
        <end position="1311"/>
    </location>
</feature>
<feature type="region of interest" description="Disordered" evidence="1">
    <location>
        <begin position="1036"/>
        <end position="1074"/>
    </location>
</feature>
<feature type="region of interest" description="Disordered" evidence="1">
    <location>
        <begin position="613"/>
        <end position="774"/>
    </location>
</feature>
<feature type="compositionally biased region" description="Low complexity" evidence="1">
    <location>
        <begin position="1130"/>
        <end position="1141"/>
    </location>
</feature>
<feature type="region of interest" description="Disordered" evidence="1">
    <location>
        <begin position="842"/>
        <end position="881"/>
    </location>
</feature>
<gene>
    <name evidence="2" type="ORF">HHK36_015732</name>
</gene>
<feature type="region of interest" description="Disordered" evidence="1">
    <location>
        <begin position="1088"/>
        <end position="1179"/>
    </location>
</feature>
<feature type="region of interest" description="Disordered" evidence="1">
    <location>
        <begin position="191"/>
        <end position="210"/>
    </location>
</feature>
<proteinExistence type="predicted"/>
<protein>
    <submittedName>
        <fullName evidence="2">Uncharacterized protein</fullName>
    </submittedName>
</protein>
<dbReference type="OMA" id="NTATSDC"/>
<accession>A0A834Z9U8</accession>
<name>A0A834Z9U8_TETSI</name>
<dbReference type="Proteomes" id="UP000655225">
    <property type="component" value="Unassembled WGS sequence"/>
</dbReference>